<proteinExistence type="predicted"/>
<feature type="region of interest" description="Disordered" evidence="1">
    <location>
        <begin position="93"/>
        <end position="122"/>
    </location>
</feature>
<feature type="region of interest" description="Disordered" evidence="1">
    <location>
        <begin position="1"/>
        <end position="23"/>
    </location>
</feature>
<dbReference type="EMBL" id="PUHQ01000076">
    <property type="protein sequence ID" value="KAG0657764.1"/>
    <property type="molecule type" value="Genomic_DNA"/>
</dbReference>
<reference evidence="2 3" key="1">
    <citation type="submission" date="2020-11" db="EMBL/GenBank/DDBJ databases">
        <title>Kefir isolates.</title>
        <authorList>
            <person name="Marcisauskas S."/>
            <person name="Kim Y."/>
            <person name="Blasche S."/>
        </authorList>
    </citation>
    <scope>NUCLEOTIDE SEQUENCE [LARGE SCALE GENOMIC DNA]</scope>
    <source>
        <strain evidence="2 3">KR</strain>
    </source>
</reference>
<sequence>MLQLKSLQDARRPRANLSGCPSRLHSANSLAAAGRASPTSGTLRTGFVGPAGGSGRALAGGRAHRGLGGAHWLNKQTAPVGLKCRAVAVEARSSPVDAPRSAQHVSTESPKPVETAPELPTSATSATLSEVDVTVVEVHTERVAASAASPTRPRLPSRTESEGFELVAAEVPLVEAPPDFDDWEIVSPDDLTASALS</sequence>
<protein>
    <submittedName>
        <fullName evidence="2">Uncharacterized protein</fullName>
    </submittedName>
</protein>
<evidence type="ECO:0000313" key="3">
    <source>
        <dbReference type="Proteomes" id="UP000777482"/>
    </source>
</evidence>
<dbReference type="OrthoDB" id="2528602at2759"/>
<name>A0A9P7B3U0_RHOMI</name>
<dbReference type="Proteomes" id="UP000777482">
    <property type="component" value="Unassembled WGS sequence"/>
</dbReference>
<accession>A0A9P7B3U0</accession>
<dbReference type="AlphaFoldDB" id="A0A9P7B3U0"/>
<evidence type="ECO:0000256" key="1">
    <source>
        <dbReference type="SAM" id="MobiDB-lite"/>
    </source>
</evidence>
<comment type="caution">
    <text evidence="2">The sequence shown here is derived from an EMBL/GenBank/DDBJ whole genome shotgun (WGS) entry which is preliminary data.</text>
</comment>
<evidence type="ECO:0000313" key="2">
    <source>
        <dbReference type="EMBL" id="KAG0657764.1"/>
    </source>
</evidence>
<keyword evidence="3" id="KW-1185">Reference proteome</keyword>
<gene>
    <name evidence="2" type="ORF">C6P46_006231</name>
</gene>
<organism evidence="2 3">
    <name type="scientific">Rhodotorula mucilaginosa</name>
    <name type="common">Yeast</name>
    <name type="synonym">Rhodotorula rubra</name>
    <dbReference type="NCBI Taxonomy" id="5537"/>
    <lineage>
        <taxon>Eukaryota</taxon>
        <taxon>Fungi</taxon>
        <taxon>Dikarya</taxon>
        <taxon>Basidiomycota</taxon>
        <taxon>Pucciniomycotina</taxon>
        <taxon>Microbotryomycetes</taxon>
        <taxon>Sporidiobolales</taxon>
        <taxon>Sporidiobolaceae</taxon>
        <taxon>Rhodotorula</taxon>
    </lineage>
</organism>